<comment type="domain">
    <text evidence="7">The Q motif is unique to and characteristic of the DEAD box family of RNA helicases and controls ATP binding and hydrolysis.</text>
</comment>
<reference evidence="12 13" key="1">
    <citation type="journal article" date="2018" name="MBio">
        <title>Comparative Genomics Reveals the Core Gene Toolbox for the Fungus-Insect Symbiosis.</title>
        <authorList>
            <person name="Wang Y."/>
            <person name="Stata M."/>
            <person name="Wang W."/>
            <person name="Stajich J.E."/>
            <person name="White M.M."/>
            <person name="Moncalvo J.M."/>
        </authorList>
    </citation>
    <scope>NUCLEOTIDE SEQUENCE [LARGE SCALE GENOMIC DNA]</scope>
    <source>
        <strain evidence="12 13">SC-DP-2</strain>
    </source>
</reference>
<evidence type="ECO:0000256" key="1">
    <source>
        <dbReference type="ARBA" id="ARBA00022741"/>
    </source>
</evidence>
<feature type="domain" description="Helicase ATP-binding" evidence="9">
    <location>
        <begin position="61"/>
        <end position="253"/>
    </location>
</feature>
<evidence type="ECO:0000256" key="6">
    <source>
        <dbReference type="PROSITE-ProRule" id="PRU00552"/>
    </source>
</evidence>
<dbReference type="GO" id="GO:0016787">
    <property type="term" value="F:hydrolase activity"/>
    <property type="evidence" value="ECO:0007669"/>
    <property type="project" value="UniProtKB-KW"/>
</dbReference>
<keyword evidence="13" id="KW-1185">Reference proteome</keyword>
<evidence type="ECO:0000259" key="10">
    <source>
        <dbReference type="PROSITE" id="PS51194"/>
    </source>
</evidence>
<dbReference type="InterPro" id="IPR011545">
    <property type="entry name" value="DEAD/DEAH_box_helicase_dom"/>
</dbReference>
<dbReference type="PANTHER" id="PTHR24031">
    <property type="entry name" value="RNA HELICASE"/>
    <property type="match status" value="1"/>
</dbReference>
<comment type="function">
    <text evidence="7">RNA helicase.</text>
</comment>
<dbReference type="PROSITE" id="PS51195">
    <property type="entry name" value="Q_MOTIF"/>
    <property type="match status" value="1"/>
</dbReference>
<dbReference type="Pfam" id="PF00270">
    <property type="entry name" value="DEAD"/>
    <property type="match status" value="1"/>
</dbReference>
<dbReference type="PROSITE" id="PS51194">
    <property type="entry name" value="HELICASE_CTER"/>
    <property type="match status" value="1"/>
</dbReference>
<dbReference type="EMBL" id="MBFS01001580">
    <property type="protein sequence ID" value="PVV00854.1"/>
    <property type="molecule type" value="Genomic_DNA"/>
</dbReference>
<accession>A0A2T9Z8D7</accession>
<sequence>MIVSLLRKSQALPRFTVAVRRFSSWPTFEELGINPKISQAASQCLGIETPTKMQTQIIPAILKNQKFEDFIVENETGSGKTISIVLTLLTLAHKDYSKFAFSDSELSVPENPNQIFAPRLMESHAFRTPSSLFIVPNRELAMQIDTWSKKLSAIAFPEINHVHLMQTFTRGEDFVYDQMLNFEKYGAPSVLVSTPNRLHEMLLEEKKLVIDRRLKNIFIDEIDLALQILGRYAPLTKKITRLKKPKETQVVLEHCLKELYTRYQAVRKSTFKKEPANRDSFMFENKKNVPYQVLELLYSASKLRDSSKKKRLISQIKNDKVLNDPELMDPLNLTLYRKIHSLCCLSATVSSDLISFMKSRGWFPSPINVIKDRDRTSKVPAIITHSVIVVDKNDNVRNLAPKGFSESISKETMKKPSTDISSRVIEESKDRPSEDNMLFSDEDQSFAIKQSESGIEHIEGDSLKQENKYIVEDEEDETETNGKDNFDFSSRVDNELYSSLMSEIVAKMIELERPTIKSVLVFLEPQRSFHMFSEALEELGYTSEMILDNFTNKDKFRETNETKEKVSNKADTLDNTIKNKDNEYSENKTDSINQYTEDREHIPIYIATESHGRGIDIPDVSHVFILGLPKSPRSYLHMAGRTGRFGKPGKAITVVINRNSKSDGKMRGIFSLLGIKHTDLEYLD</sequence>
<feature type="short sequence motif" description="Q motif" evidence="6">
    <location>
        <begin position="26"/>
        <end position="55"/>
    </location>
</feature>
<evidence type="ECO:0000259" key="11">
    <source>
        <dbReference type="PROSITE" id="PS51195"/>
    </source>
</evidence>
<comment type="catalytic activity">
    <reaction evidence="7">
        <text>ATP + H2O = ADP + phosphate + H(+)</text>
        <dbReference type="Rhea" id="RHEA:13065"/>
        <dbReference type="ChEBI" id="CHEBI:15377"/>
        <dbReference type="ChEBI" id="CHEBI:15378"/>
        <dbReference type="ChEBI" id="CHEBI:30616"/>
        <dbReference type="ChEBI" id="CHEBI:43474"/>
        <dbReference type="ChEBI" id="CHEBI:456216"/>
        <dbReference type="EC" id="3.6.4.13"/>
    </reaction>
</comment>
<keyword evidence="5 7" id="KW-0694">RNA-binding</keyword>
<dbReference type="InterPro" id="IPR001650">
    <property type="entry name" value="Helicase_C-like"/>
</dbReference>
<keyword evidence="2 7" id="KW-0378">Hydrolase</keyword>
<dbReference type="GO" id="GO:0005524">
    <property type="term" value="F:ATP binding"/>
    <property type="evidence" value="ECO:0007669"/>
    <property type="project" value="UniProtKB-UniRule"/>
</dbReference>
<evidence type="ECO:0000313" key="13">
    <source>
        <dbReference type="Proteomes" id="UP000245609"/>
    </source>
</evidence>
<organism evidence="12 13">
    <name type="scientific">Smittium megazygosporum</name>
    <dbReference type="NCBI Taxonomy" id="133381"/>
    <lineage>
        <taxon>Eukaryota</taxon>
        <taxon>Fungi</taxon>
        <taxon>Fungi incertae sedis</taxon>
        <taxon>Zoopagomycota</taxon>
        <taxon>Kickxellomycotina</taxon>
        <taxon>Harpellomycetes</taxon>
        <taxon>Harpellales</taxon>
        <taxon>Legeriomycetaceae</taxon>
        <taxon>Smittium</taxon>
    </lineage>
</organism>
<dbReference type="Proteomes" id="UP000245609">
    <property type="component" value="Unassembled WGS sequence"/>
</dbReference>
<protein>
    <recommendedName>
        <fullName evidence="7">ATP-dependent RNA helicase</fullName>
        <ecNumber evidence="7">3.6.4.13</ecNumber>
    </recommendedName>
</protein>
<evidence type="ECO:0000256" key="4">
    <source>
        <dbReference type="ARBA" id="ARBA00022840"/>
    </source>
</evidence>
<proteinExistence type="inferred from homology"/>
<evidence type="ECO:0000313" key="12">
    <source>
        <dbReference type="EMBL" id="PVV00854.1"/>
    </source>
</evidence>
<comment type="similarity">
    <text evidence="7">Belongs to the DEAD box helicase family.</text>
</comment>
<dbReference type="PROSITE" id="PS51192">
    <property type="entry name" value="HELICASE_ATP_BIND_1"/>
    <property type="match status" value="1"/>
</dbReference>
<evidence type="ECO:0000256" key="8">
    <source>
        <dbReference type="SAM" id="MobiDB-lite"/>
    </source>
</evidence>
<dbReference type="OrthoDB" id="10256233at2759"/>
<dbReference type="Gene3D" id="3.40.50.300">
    <property type="entry name" value="P-loop containing nucleotide triphosphate hydrolases"/>
    <property type="match status" value="2"/>
</dbReference>
<feature type="domain" description="DEAD-box RNA helicase Q" evidence="11">
    <location>
        <begin position="26"/>
        <end position="55"/>
    </location>
</feature>
<evidence type="ECO:0000259" key="9">
    <source>
        <dbReference type="PROSITE" id="PS51192"/>
    </source>
</evidence>
<comment type="caution">
    <text evidence="12">The sequence shown here is derived from an EMBL/GenBank/DDBJ whole genome shotgun (WGS) entry which is preliminary data.</text>
</comment>
<evidence type="ECO:0000256" key="2">
    <source>
        <dbReference type="ARBA" id="ARBA00022801"/>
    </source>
</evidence>
<dbReference type="EC" id="3.6.4.13" evidence="7"/>
<feature type="compositionally biased region" description="Basic and acidic residues" evidence="8">
    <location>
        <begin position="408"/>
        <end position="417"/>
    </location>
</feature>
<dbReference type="GO" id="GO:0003724">
    <property type="term" value="F:RNA helicase activity"/>
    <property type="evidence" value="ECO:0007669"/>
    <property type="project" value="UniProtKB-EC"/>
</dbReference>
<dbReference type="InterPro" id="IPR027417">
    <property type="entry name" value="P-loop_NTPase"/>
</dbReference>
<keyword evidence="1 7" id="KW-0547">Nucleotide-binding</keyword>
<gene>
    <name evidence="12" type="ORF">BB560_004748</name>
</gene>
<dbReference type="SMART" id="SM00487">
    <property type="entry name" value="DEXDc"/>
    <property type="match status" value="1"/>
</dbReference>
<evidence type="ECO:0000256" key="5">
    <source>
        <dbReference type="ARBA" id="ARBA00022884"/>
    </source>
</evidence>
<keyword evidence="4 7" id="KW-0067">ATP-binding</keyword>
<evidence type="ECO:0000256" key="3">
    <source>
        <dbReference type="ARBA" id="ARBA00022806"/>
    </source>
</evidence>
<dbReference type="Pfam" id="PF00271">
    <property type="entry name" value="Helicase_C"/>
    <property type="match status" value="1"/>
</dbReference>
<dbReference type="InterPro" id="IPR014014">
    <property type="entry name" value="RNA_helicase_DEAD_Q_motif"/>
</dbReference>
<feature type="compositionally biased region" description="Basic and acidic residues" evidence="8">
    <location>
        <begin position="424"/>
        <end position="434"/>
    </location>
</feature>
<feature type="region of interest" description="Disordered" evidence="8">
    <location>
        <begin position="408"/>
        <end position="437"/>
    </location>
</feature>
<dbReference type="GO" id="GO:0003723">
    <property type="term" value="F:RNA binding"/>
    <property type="evidence" value="ECO:0007669"/>
    <property type="project" value="UniProtKB-UniRule"/>
</dbReference>
<evidence type="ECO:0000256" key="7">
    <source>
        <dbReference type="RuleBase" id="RU365068"/>
    </source>
</evidence>
<dbReference type="InterPro" id="IPR014001">
    <property type="entry name" value="Helicase_ATP-bd"/>
</dbReference>
<name>A0A2T9Z8D7_9FUNG</name>
<dbReference type="SUPFAM" id="SSF52540">
    <property type="entry name" value="P-loop containing nucleoside triphosphate hydrolases"/>
    <property type="match status" value="2"/>
</dbReference>
<feature type="domain" description="Helicase C-terminal" evidence="10">
    <location>
        <begin position="503"/>
        <end position="684"/>
    </location>
</feature>
<dbReference type="AlphaFoldDB" id="A0A2T9Z8D7"/>
<keyword evidence="3 7" id="KW-0347">Helicase</keyword>
<dbReference type="SMART" id="SM00490">
    <property type="entry name" value="HELICc"/>
    <property type="match status" value="1"/>
</dbReference>
<dbReference type="STRING" id="133381.A0A2T9Z8D7"/>